<keyword evidence="9" id="KW-0411">Iron-sulfur</keyword>
<keyword evidence="15" id="KW-1185">Reference proteome</keyword>
<dbReference type="InterPro" id="IPR003739">
    <property type="entry name" value="Lys_aminomutase/Glu_NH3_mut"/>
</dbReference>
<dbReference type="Proteomes" id="UP000034883">
    <property type="component" value="Chromosome"/>
</dbReference>
<evidence type="ECO:0000256" key="6">
    <source>
        <dbReference type="ARBA" id="ARBA00022723"/>
    </source>
</evidence>
<dbReference type="Gene3D" id="3.20.20.70">
    <property type="entry name" value="Aldolase class I"/>
    <property type="match status" value="1"/>
</dbReference>
<gene>
    <name evidence="14" type="ORF">DB32_003420</name>
</gene>
<dbReference type="GO" id="GO:0046872">
    <property type="term" value="F:metal ion binding"/>
    <property type="evidence" value="ECO:0007669"/>
    <property type="project" value="UniProtKB-KW"/>
</dbReference>
<reference evidence="14 15" key="1">
    <citation type="submission" date="2015-03" db="EMBL/GenBank/DDBJ databases">
        <title>Genome assembly of Sandaracinus amylolyticus DSM 53668.</title>
        <authorList>
            <person name="Sharma G."/>
            <person name="Subramanian S."/>
        </authorList>
    </citation>
    <scope>NUCLEOTIDE SEQUENCE [LARGE SCALE GENOMIC DNA]</scope>
    <source>
        <strain evidence="14 15">DSM 53668</strain>
    </source>
</reference>
<evidence type="ECO:0000256" key="12">
    <source>
        <dbReference type="SAM" id="MobiDB-lite"/>
    </source>
</evidence>
<comment type="cofactor">
    <cofactor evidence="1 11">
        <name>pyridoxal 5'-phosphate</name>
        <dbReference type="ChEBI" id="CHEBI:597326"/>
    </cofactor>
</comment>
<evidence type="ECO:0000313" key="14">
    <source>
        <dbReference type="EMBL" id="AKF06271.1"/>
    </source>
</evidence>
<keyword evidence="5" id="KW-0949">S-adenosyl-L-methionine</keyword>
<evidence type="ECO:0000256" key="9">
    <source>
        <dbReference type="ARBA" id="ARBA00023014"/>
    </source>
</evidence>
<dbReference type="EMBL" id="CP011125">
    <property type="protein sequence ID" value="AKF06271.1"/>
    <property type="molecule type" value="Genomic_DNA"/>
</dbReference>
<comment type="similarity">
    <text evidence="3">Belongs to the radical SAM superfamily. KamA family.</text>
</comment>
<dbReference type="InterPro" id="IPR025895">
    <property type="entry name" value="LAM_C_dom"/>
</dbReference>
<keyword evidence="4" id="KW-0004">4Fe-4S</keyword>
<evidence type="ECO:0000256" key="3">
    <source>
        <dbReference type="ARBA" id="ARBA00008703"/>
    </source>
</evidence>
<dbReference type="AlphaFoldDB" id="A0A0F6W3E2"/>
<dbReference type="STRING" id="927083.DB32_003420"/>
<dbReference type="SFLD" id="SFLDS00029">
    <property type="entry name" value="Radical_SAM"/>
    <property type="match status" value="1"/>
</dbReference>
<evidence type="ECO:0000256" key="1">
    <source>
        <dbReference type="ARBA" id="ARBA00001933"/>
    </source>
</evidence>
<evidence type="ECO:0000256" key="10">
    <source>
        <dbReference type="ARBA" id="ARBA00023235"/>
    </source>
</evidence>
<dbReference type="NCBIfam" id="TIGR00238">
    <property type="entry name" value="KamA family radical SAM protein"/>
    <property type="match status" value="1"/>
</dbReference>
<dbReference type="RefSeq" id="WP_053233459.1">
    <property type="nucleotide sequence ID" value="NZ_CP011125.1"/>
</dbReference>
<keyword evidence="10" id="KW-0413">Isomerase</keyword>
<keyword evidence="8" id="KW-0408">Iron</keyword>
<dbReference type="SUPFAM" id="SSF102114">
    <property type="entry name" value="Radical SAM enzymes"/>
    <property type="match status" value="1"/>
</dbReference>
<evidence type="ECO:0000256" key="4">
    <source>
        <dbReference type="ARBA" id="ARBA00022485"/>
    </source>
</evidence>
<sequence>MQLKVVETPKDEAPRAVKPPVDPSTLSHRHLLEGDFWRRIPAYANVSEAEFLDHKWQMKQTITRVDKLLAALQGLVSPQFIVDAEEGFRHAPMAVRVSPYLLSLVDWTKPYEDPLRRQFIPLSSTRLPDHPQLRFDSLNEQGDAPVQGLTHRYPDKALFLALDTCPVYCRFCTRSYAVGPDTDQAELEKLSLKANAQRWEAIFTYVASRPELEDIVISGGDSYNLRADQIREIGHRLLDIPHVARMRFATKGPAVMPQKILTDDEWFKALVEVVHRGRSMAKDVVLHTHFNHPNEITGITKRAMDRLFGEGVTVRNQSVLQRGVNDQVETMTTLVKRLAHVNVQPYYVYVHDLVKGVEELRTTVDTAEYLEKSVRGTTAGFNTPTFVVDAPGGGGKRVVHSFEHYDRVTGISVYTAPSVKPGQFFLYFDPIHLLPEAGQMRWKDPAEHSKMVQEALDRAQARARR</sequence>
<evidence type="ECO:0000256" key="5">
    <source>
        <dbReference type="ARBA" id="ARBA00022691"/>
    </source>
</evidence>
<dbReference type="Pfam" id="PF12544">
    <property type="entry name" value="LAM_C"/>
    <property type="match status" value="1"/>
</dbReference>
<evidence type="ECO:0000313" key="15">
    <source>
        <dbReference type="Proteomes" id="UP000034883"/>
    </source>
</evidence>
<evidence type="ECO:0000256" key="7">
    <source>
        <dbReference type="ARBA" id="ARBA00022898"/>
    </source>
</evidence>
<dbReference type="GO" id="GO:0051539">
    <property type="term" value="F:4 iron, 4 sulfur cluster binding"/>
    <property type="evidence" value="ECO:0007669"/>
    <property type="project" value="UniProtKB-KW"/>
</dbReference>
<feature type="region of interest" description="Disordered" evidence="12">
    <location>
        <begin position="1"/>
        <end position="22"/>
    </location>
</feature>
<accession>A0A0F6W3E2</accession>
<feature type="domain" description="Lysine-2,3-aminomutase C-terminal" evidence="13">
    <location>
        <begin position="373"/>
        <end position="398"/>
    </location>
</feature>
<dbReference type="PANTHER" id="PTHR30538">
    <property type="entry name" value="LYSINE 2,3-AMINOMUTASE-RELATED"/>
    <property type="match status" value="1"/>
</dbReference>
<dbReference type="Gene3D" id="6.10.140.1170">
    <property type="match status" value="1"/>
</dbReference>
<organism evidence="14 15">
    <name type="scientific">Sandaracinus amylolyticus</name>
    <dbReference type="NCBI Taxonomy" id="927083"/>
    <lineage>
        <taxon>Bacteria</taxon>
        <taxon>Pseudomonadati</taxon>
        <taxon>Myxococcota</taxon>
        <taxon>Polyangia</taxon>
        <taxon>Polyangiales</taxon>
        <taxon>Sandaracinaceae</taxon>
        <taxon>Sandaracinus</taxon>
    </lineage>
</organism>
<name>A0A0F6W3E2_9BACT</name>
<proteinExistence type="inferred from homology"/>
<keyword evidence="7 11" id="KW-0663">Pyridoxal phosphate</keyword>
<dbReference type="InterPro" id="IPR013785">
    <property type="entry name" value="Aldolase_TIM"/>
</dbReference>
<evidence type="ECO:0000256" key="8">
    <source>
        <dbReference type="ARBA" id="ARBA00023004"/>
    </source>
</evidence>
<dbReference type="PANTHER" id="PTHR30538:SF0">
    <property type="entry name" value="L-LYSINE 2,3-AMINOMUTASE AQ_1632-RELATED"/>
    <property type="match status" value="1"/>
</dbReference>
<protein>
    <submittedName>
        <fullName evidence="14">Lysine 2,3-aminomutase</fullName>
    </submittedName>
</protein>
<feature type="modified residue" description="N6-(pyridoxal phosphate)lysine" evidence="11">
    <location>
        <position position="396"/>
    </location>
</feature>
<evidence type="ECO:0000256" key="2">
    <source>
        <dbReference type="ARBA" id="ARBA00001966"/>
    </source>
</evidence>
<dbReference type="KEGG" id="samy:DB32_003420"/>
<dbReference type="OrthoDB" id="9768064at2"/>
<evidence type="ECO:0000259" key="13">
    <source>
        <dbReference type="Pfam" id="PF12544"/>
    </source>
</evidence>
<dbReference type="GO" id="GO:0016853">
    <property type="term" value="F:isomerase activity"/>
    <property type="evidence" value="ECO:0007669"/>
    <property type="project" value="UniProtKB-KW"/>
</dbReference>
<dbReference type="SFLD" id="SFLDG01070">
    <property type="entry name" value="PLP-dependent"/>
    <property type="match status" value="1"/>
</dbReference>
<comment type="cofactor">
    <cofactor evidence="2">
        <name>[4Fe-4S] cluster</name>
        <dbReference type="ChEBI" id="CHEBI:49883"/>
    </cofactor>
</comment>
<dbReference type="InterPro" id="IPR058240">
    <property type="entry name" value="rSAM_sf"/>
</dbReference>
<dbReference type="InterPro" id="IPR007197">
    <property type="entry name" value="rSAM"/>
</dbReference>
<keyword evidence="6" id="KW-0479">Metal-binding</keyword>
<evidence type="ECO:0000256" key="11">
    <source>
        <dbReference type="PIRSR" id="PIRSR603739-50"/>
    </source>
</evidence>